<evidence type="ECO:0000313" key="3">
    <source>
        <dbReference type="Proteomes" id="UP000183461"/>
    </source>
</evidence>
<reference evidence="2 3" key="1">
    <citation type="submission" date="2016-11" db="EMBL/GenBank/DDBJ databases">
        <authorList>
            <person name="Jaros S."/>
            <person name="Januszkiewicz K."/>
            <person name="Wedrychowicz H."/>
        </authorList>
    </citation>
    <scope>NUCLEOTIDE SEQUENCE [LARGE SCALE GENOMIC DNA]</scope>
    <source>
        <strain evidence="2 3">YL228</strain>
    </source>
</reference>
<gene>
    <name evidence="2" type="ORF">SAMN02910280_2456</name>
</gene>
<evidence type="ECO:0000313" key="2">
    <source>
        <dbReference type="EMBL" id="SFW42284.1"/>
    </source>
</evidence>
<feature type="domain" description="Peptidase M16 C-terminal" evidence="1">
    <location>
        <begin position="184"/>
        <end position="349"/>
    </location>
</feature>
<dbReference type="InterPro" id="IPR007863">
    <property type="entry name" value="Peptidase_M16_C"/>
</dbReference>
<accession>A0A1K1P3Y7</accession>
<dbReference type="RefSeq" id="WP_072300695.1">
    <property type="nucleotide sequence ID" value="NZ_FPIP01000007.1"/>
</dbReference>
<dbReference type="EMBL" id="FPIP01000007">
    <property type="protein sequence ID" value="SFW42284.1"/>
    <property type="molecule type" value="Genomic_DNA"/>
</dbReference>
<dbReference type="Pfam" id="PF05193">
    <property type="entry name" value="Peptidase_M16_C"/>
    <property type="match status" value="1"/>
</dbReference>
<dbReference type="InterPro" id="IPR011249">
    <property type="entry name" value="Metalloenz_LuxS/M16"/>
</dbReference>
<evidence type="ECO:0000259" key="1">
    <source>
        <dbReference type="Pfam" id="PF05193"/>
    </source>
</evidence>
<dbReference type="GO" id="GO:0046872">
    <property type="term" value="F:metal ion binding"/>
    <property type="evidence" value="ECO:0007669"/>
    <property type="project" value="InterPro"/>
</dbReference>
<sequence>MIYKRSELGKGIGFTSMVDSKFKSCVLAVYFLTESDEKTAALNNLGTGVLAVSNSRYPTYAAMSEKLSELYGASVGSIAKKKGDAQILGLSASWLDDKYAIDGEDISGEMVSIVHDCLFAPNVRDGAYDSESFAMVKKDLLDNINAEFNQKRGYAITRAVQTAYRGEPAAIMEYGSKEAVLSSTAEEAFAAYQELLKTAKIEIYLVSPDEDNKFADMFRESFAEIERAPKDVSIRSHSPLKAEVETVSEEYDVNQCKAVLNFKTDSDDRYALKMVSIILGELPFSKLFLNVREKLSLCYYCTSRSISIKGAFFVDCGVERKNIEKAKAEILAQLEEIKKGNISDMEIQGSLMALDNAVSQVGDTPTSYITWYADCFFENDYYTPEEHFNRFRGVTKERMVEAAKSLKLDSIYLMLNKEVQE</sequence>
<dbReference type="Gene3D" id="3.30.830.10">
    <property type="entry name" value="Metalloenzyme, LuxS/M16 peptidase-like"/>
    <property type="match status" value="2"/>
</dbReference>
<name>A0A1K1P3Y7_RUMFL</name>
<dbReference type="AlphaFoldDB" id="A0A1K1P3Y7"/>
<dbReference type="Proteomes" id="UP000183461">
    <property type="component" value="Unassembled WGS sequence"/>
</dbReference>
<dbReference type="SUPFAM" id="SSF63411">
    <property type="entry name" value="LuxS/MPP-like metallohydrolase"/>
    <property type="match status" value="2"/>
</dbReference>
<organism evidence="2 3">
    <name type="scientific">Ruminococcus flavefaciens</name>
    <dbReference type="NCBI Taxonomy" id="1265"/>
    <lineage>
        <taxon>Bacteria</taxon>
        <taxon>Bacillati</taxon>
        <taxon>Bacillota</taxon>
        <taxon>Clostridia</taxon>
        <taxon>Eubacteriales</taxon>
        <taxon>Oscillospiraceae</taxon>
        <taxon>Ruminococcus</taxon>
    </lineage>
</organism>
<protein>
    <submittedName>
        <fullName evidence="2">Predicted Zn-dependent peptidase</fullName>
    </submittedName>
</protein>
<proteinExistence type="predicted"/>